<evidence type="ECO:0000256" key="8">
    <source>
        <dbReference type="PROSITE-ProRule" id="PRU00703"/>
    </source>
</evidence>
<keyword evidence="6 8" id="KW-0129">CBS domain</keyword>
<evidence type="ECO:0000256" key="2">
    <source>
        <dbReference type="ARBA" id="ARBA00006337"/>
    </source>
</evidence>
<dbReference type="InterPro" id="IPR000644">
    <property type="entry name" value="CBS_dom"/>
</dbReference>
<feature type="transmembrane region" description="Helical" evidence="10">
    <location>
        <begin position="88"/>
        <end position="108"/>
    </location>
</feature>
<accession>A0A6N7IZS6</accession>
<evidence type="ECO:0000256" key="6">
    <source>
        <dbReference type="ARBA" id="ARBA00023122"/>
    </source>
</evidence>
<evidence type="ECO:0000256" key="7">
    <source>
        <dbReference type="ARBA" id="ARBA00023136"/>
    </source>
</evidence>
<comment type="caution">
    <text evidence="13">The sequence shown here is derived from an EMBL/GenBank/DDBJ whole genome shotgun (WGS) entry which is preliminary data.</text>
</comment>
<dbReference type="SUPFAM" id="SSF56176">
    <property type="entry name" value="FAD-binding/transporter-associated domain-like"/>
    <property type="match status" value="1"/>
</dbReference>
<dbReference type="InterPro" id="IPR005170">
    <property type="entry name" value="Transptr-assoc_dom"/>
</dbReference>
<evidence type="ECO:0000256" key="3">
    <source>
        <dbReference type="ARBA" id="ARBA00022692"/>
    </source>
</evidence>
<dbReference type="InterPro" id="IPR044751">
    <property type="entry name" value="Ion_transp-like_CBS"/>
</dbReference>
<keyword evidence="7 9" id="KW-0472">Membrane</keyword>
<evidence type="ECO:0000256" key="4">
    <source>
        <dbReference type="ARBA" id="ARBA00022737"/>
    </source>
</evidence>
<sequence length="425" mass="47465">MIAVQIIILIILLALSGFFSSAETALTTVSHIKIRTMANQGDSRAKMVQKVTSNTPKMLSAVLIGNNIVNISASSLATVIFMNLFGSSGAGIATGIMTFLVLIFGEITPKNMASRQSLKLSLRVAGIIYAITVVLTPAIFVVNHICGFIMKIAGADKDDKKSRMTEAEFRTIVDVGNESGAIENEEKDYINNLFDFSDTEVREIMIPRIDATMINVNWSYSKVRSVFMEKMYTRIPVYDTDTDHVIGILNMKDLIKRKDGEQFSLKSYLREPFFTFEFKNADELFNQMRKGHIHMAIVLDEFGSVSGIVTLEDLLEELVGNIQDEYDGREAPEFTEDGPGEYTVLGSMNLDDLSDKLGLKLESEDYDTIGGYLLGLFDHLPRKGESYVTKEGVIFTASDVRHRRIVKVKIKIPQKEESRGETEKD</sequence>
<dbReference type="EMBL" id="VOGC01000006">
    <property type="protein sequence ID" value="MQN01856.1"/>
    <property type="molecule type" value="Genomic_DNA"/>
</dbReference>
<dbReference type="PROSITE" id="PS51371">
    <property type="entry name" value="CBS"/>
    <property type="match status" value="2"/>
</dbReference>
<protein>
    <submittedName>
        <fullName evidence="13">HlyC/CorC family transporter</fullName>
    </submittedName>
</protein>
<feature type="transmembrane region" description="Helical" evidence="10">
    <location>
        <begin position="6"/>
        <end position="29"/>
    </location>
</feature>
<dbReference type="Pfam" id="PF03471">
    <property type="entry name" value="CorC_HlyC"/>
    <property type="match status" value="1"/>
</dbReference>
<dbReference type="InterPro" id="IPR002550">
    <property type="entry name" value="CNNM"/>
</dbReference>
<feature type="domain" description="CBS" evidence="11">
    <location>
        <begin position="268"/>
        <end position="325"/>
    </location>
</feature>
<evidence type="ECO:0000259" key="12">
    <source>
        <dbReference type="PROSITE" id="PS51846"/>
    </source>
</evidence>
<reference evidence="13" key="1">
    <citation type="journal article" date="2020" name="Appl. Environ. Microbiol.">
        <title>Medium-Chain Fatty Acid Synthesis by 'Candidatus Weimeria bifida' gen. nov., sp. nov., and 'Candidatus Pseudoramibacter fermentans' sp. nov.</title>
        <authorList>
            <person name="Scarborough M.J."/>
            <person name="Myers K.S."/>
            <person name="Donohue T.J."/>
            <person name="Noguera D.R."/>
        </authorList>
    </citation>
    <scope>NUCLEOTIDE SEQUENCE</scope>
    <source>
        <strain evidence="13">LCO1.1</strain>
    </source>
</reference>
<evidence type="ECO:0000259" key="11">
    <source>
        <dbReference type="PROSITE" id="PS51371"/>
    </source>
</evidence>
<keyword evidence="5 9" id="KW-1133">Transmembrane helix</keyword>
<dbReference type="SMART" id="SM01091">
    <property type="entry name" value="CorC_HlyC"/>
    <property type="match status" value="1"/>
</dbReference>
<organism evidence="13 14">
    <name type="scientific">Candidatus Weimeria bifida</name>
    <dbReference type="NCBI Taxonomy" id="2599074"/>
    <lineage>
        <taxon>Bacteria</taxon>
        <taxon>Bacillati</taxon>
        <taxon>Bacillota</taxon>
        <taxon>Clostridia</taxon>
        <taxon>Lachnospirales</taxon>
        <taxon>Lachnospiraceae</taxon>
        <taxon>Candidatus Weimeria</taxon>
    </lineage>
</organism>
<gene>
    <name evidence="13" type="ORF">FRC54_08040</name>
</gene>
<keyword evidence="14" id="KW-1185">Reference proteome</keyword>
<evidence type="ECO:0000256" key="9">
    <source>
        <dbReference type="PROSITE-ProRule" id="PRU01193"/>
    </source>
</evidence>
<feature type="transmembrane region" description="Helical" evidence="10">
    <location>
        <begin position="59"/>
        <end position="82"/>
    </location>
</feature>
<feature type="domain" description="CNNM transmembrane" evidence="12">
    <location>
        <begin position="1"/>
        <end position="186"/>
    </location>
</feature>
<feature type="transmembrane region" description="Helical" evidence="10">
    <location>
        <begin position="120"/>
        <end position="142"/>
    </location>
</feature>
<dbReference type="GO" id="GO:0050660">
    <property type="term" value="F:flavin adenine dinucleotide binding"/>
    <property type="evidence" value="ECO:0007669"/>
    <property type="project" value="InterPro"/>
</dbReference>
<dbReference type="InterPro" id="IPR036318">
    <property type="entry name" value="FAD-bd_PCMH-like_sf"/>
</dbReference>
<dbReference type="InterPro" id="IPR016169">
    <property type="entry name" value="FAD-bd_PCMH_sub2"/>
</dbReference>
<feature type="domain" description="CBS" evidence="11">
    <location>
        <begin position="205"/>
        <end position="265"/>
    </location>
</feature>
<name>A0A6N7IZS6_9FIRM</name>
<dbReference type="PANTHER" id="PTHR22777">
    <property type="entry name" value="HEMOLYSIN-RELATED"/>
    <property type="match status" value="1"/>
</dbReference>
<keyword evidence="4" id="KW-0677">Repeat</keyword>
<evidence type="ECO:0000256" key="5">
    <source>
        <dbReference type="ARBA" id="ARBA00022989"/>
    </source>
</evidence>
<proteinExistence type="inferred from homology"/>
<dbReference type="Gene3D" id="3.10.580.10">
    <property type="entry name" value="CBS-domain"/>
    <property type="match status" value="1"/>
</dbReference>
<keyword evidence="3 9" id="KW-0812">Transmembrane</keyword>
<dbReference type="PROSITE" id="PS51846">
    <property type="entry name" value="CNNM"/>
    <property type="match status" value="1"/>
</dbReference>
<dbReference type="InterPro" id="IPR046342">
    <property type="entry name" value="CBS_dom_sf"/>
</dbReference>
<dbReference type="SUPFAM" id="SSF54631">
    <property type="entry name" value="CBS-domain pair"/>
    <property type="match status" value="1"/>
</dbReference>
<dbReference type="Pfam" id="PF00571">
    <property type="entry name" value="CBS"/>
    <property type="match status" value="2"/>
</dbReference>
<comment type="subcellular location">
    <subcellularLocation>
        <location evidence="1">Membrane</location>
        <topology evidence="1">Multi-pass membrane protein</topology>
    </subcellularLocation>
</comment>
<evidence type="ECO:0000313" key="14">
    <source>
        <dbReference type="Proteomes" id="UP000460257"/>
    </source>
</evidence>
<dbReference type="PANTHER" id="PTHR22777:SF17">
    <property type="entry name" value="UPF0053 PROTEIN SLL0260"/>
    <property type="match status" value="1"/>
</dbReference>
<dbReference type="Pfam" id="PF01595">
    <property type="entry name" value="CNNM"/>
    <property type="match status" value="1"/>
</dbReference>
<comment type="similarity">
    <text evidence="2">Belongs to the UPF0053 family.</text>
</comment>
<dbReference type="FunFam" id="3.10.580.10:FF:000002">
    <property type="entry name" value="Magnesium/cobalt efflux protein CorC"/>
    <property type="match status" value="1"/>
</dbReference>
<evidence type="ECO:0000256" key="1">
    <source>
        <dbReference type="ARBA" id="ARBA00004141"/>
    </source>
</evidence>
<dbReference type="AlphaFoldDB" id="A0A6N7IZS6"/>
<dbReference type="CDD" id="cd04590">
    <property type="entry name" value="CBS_pair_CorC_HlyC_assoc"/>
    <property type="match status" value="1"/>
</dbReference>
<dbReference type="GO" id="GO:0005886">
    <property type="term" value="C:plasma membrane"/>
    <property type="evidence" value="ECO:0007669"/>
    <property type="project" value="TreeGrafter"/>
</dbReference>
<evidence type="ECO:0000256" key="10">
    <source>
        <dbReference type="SAM" id="Phobius"/>
    </source>
</evidence>
<dbReference type="Proteomes" id="UP000460257">
    <property type="component" value="Unassembled WGS sequence"/>
</dbReference>
<evidence type="ECO:0000313" key="13">
    <source>
        <dbReference type="EMBL" id="MQN01856.1"/>
    </source>
</evidence>
<dbReference type="Gene3D" id="3.30.465.10">
    <property type="match status" value="1"/>
</dbReference>